<protein>
    <recommendedName>
        <fullName evidence="6">CCHC-type domain-containing protein</fullName>
    </recommendedName>
</protein>
<evidence type="ECO:0000256" key="5">
    <source>
        <dbReference type="SAM" id="MobiDB-lite"/>
    </source>
</evidence>
<dbReference type="GO" id="GO:0008270">
    <property type="term" value="F:zinc ion binding"/>
    <property type="evidence" value="ECO:0007669"/>
    <property type="project" value="UniProtKB-KW"/>
</dbReference>
<gene>
    <name evidence="7" type="ORF">KFK09_014999</name>
</gene>
<evidence type="ECO:0000259" key="6">
    <source>
        <dbReference type="PROSITE" id="PS50158"/>
    </source>
</evidence>
<dbReference type="GO" id="GO:0004190">
    <property type="term" value="F:aspartic-type endopeptidase activity"/>
    <property type="evidence" value="ECO:0007669"/>
    <property type="project" value="UniProtKB-KW"/>
</dbReference>
<dbReference type="InterPro" id="IPR043128">
    <property type="entry name" value="Rev_trsase/Diguanyl_cyclase"/>
</dbReference>
<dbReference type="PANTHER" id="PTHR35046">
    <property type="entry name" value="ZINC KNUCKLE (CCHC-TYPE) FAMILY PROTEIN"/>
    <property type="match status" value="1"/>
</dbReference>
<keyword evidence="3" id="KW-0238">DNA-binding</keyword>
<reference evidence="7" key="1">
    <citation type="journal article" date="2022" name="Front. Genet.">
        <title>Chromosome-Scale Assembly of the Dendrobium nobile Genome Provides Insights Into the Molecular Mechanism of the Biosynthesis of the Medicinal Active Ingredient of Dendrobium.</title>
        <authorList>
            <person name="Xu Q."/>
            <person name="Niu S.-C."/>
            <person name="Li K.-L."/>
            <person name="Zheng P.-J."/>
            <person name="Zhang X.-J."/>
            <person name="Jia Y."/>
            <person name="Liu Y."/>
            <person name="Niu Y.-X."/>
            <person name="Yu L.-H."/>
            <person name="Chen D.-F."/>
            <person name="Zhang G.-Q."/>
        </authorList>
    </citation>
    <scope>NUCLEOTIDE SEQUENCE</scope>
    <source>
        <tissue evidence="7">Leaf</tissue>
    </source>
</reference>
<organism evidence="7 8">
    <name type="scientific">Dendrobium nobile</name>
    <name type="common">Orchid</name>
    <dbReference type="NCBI Taxonomy" id="94219"/>
    <lineage>
        <taxon>Eukaryota</taxon>
        <taxon>Viridiplantae</taxon>
        <taxon>Streptophyta</taxon>
        <taxon>Embryophyta</taxon>
        <taxon>Tracheophyta</taxon>
        <taxon>Spermatophyta</taxon>
        <taxon>Magnoliopsida</taxon>
        <taxon>Liliopsida</taxon>
        <taxon>Asparagales</taxon>
        <taxon>Orchidaceae</taxon>
        <taxon>Epidendroideae</taxon>
        <taxon>Malaxideae</taxon>
        <taxon>Dendrobiinae</taxon>
        <taxon>Dendrobium</taxon>
    </lineage>
</organism>
<dbReference type="InterPro" id="IPR001878">
    <property type="entry name" value="Znf_CCHC"/>
</dbReference>
<dbReference type="AlphaFoldDB" id="A0A8T3B4P5"/>
<comment type="caution">
    <text evidence="7">The sequence shown here is derived from an EMBL/GenBank/DDBJ whole genome shotgun (WGS) entry which is preliminary data.</text>
</comment>
<dbReference type="SUPFAM" id="SSF57756">
    <property type="entry name" value="Retrovirus zinc finger-like domains"/>
    <property type="match status" value="1"/>
</dbReference>
<dbReference type="Proteomes" id="UP000829196">
    <property type="component" value="Unassembled WGS sequence"/>
</dbReference>
<dbReference type="Gene3D" id="4.10.60.10">
    <property type="entry name" value="Zinc finger, CCHC-type"/>
    <property type="match status" value="1"/>
</dbReference>
<dbReference type="CDD" id="cd01647">
    <property type="entry name" value="RT_LTR"/>
    <property type="match status" value="1"/>
</dbReference>
<keyword evidence="2" id="KW-0378">Hydrolase</keyword>
<sequence>MLYLQYQQCSQGQRSVNEYTEEFYRLSARNNLQESENQLVARYIGGLKELLHDNHSLRRNYGDSCADATKGQQSGARTPQVSCNTPNAPSSQGQGNDNEPRNQYKAPLPARDNPYTKPNTLKCFRCFQPGHKSNDCPSRQRIQILDGEQHLADGEPVSADPDSDNGAEDVHGDDVVQALHLKTTSNLHPYKVSWIKKGIEVTVTEMCRVSLSIGKHYACEVLCGVIDMDICHVNLGRPWQYDMDVVYNCRQNIYKLDWKGKKLRLCPQAPTSTGVDSVQNTAYVTSSKLLLQSRQDLDYIMALVVSDSHRDSINTHTPTKIQELLSKFEDVMPFDLPLGLPPLRSIQHQIEFVPGAALPNLPHYNGQWRMCVDSRTINKITVKYQFPVPRVSDLLDRLAGAAVFSKLDLRSGYHQIRIRPRDERMTAFKTRDGLYEWKVMPFRLRNAPSTFMRMMQEVLQPFLGKTCMAFFDDILVYSANLSDHLKHLADIMQLLRILVALLTNYMKAGSFKWTSAQQNSFDTIKEALCTAPVLALPNFEKPFHVDTDASSVGIRAALSQESNPIEFFSKKLSSARQKWSNYEQELYAVHKAGKLNRVADAISRRAAMLVRLQTEITGLQEMKTLYAIDEDFASFWEQCISGKPSSDYSLRHGFLFKANCLCIPKSSWHQFLIKEVHCGSLAACGQRQNTCSTSGTILLASSDPGCISVCRTVLGLSDLQRYGSKH</sequence>
<evidence type="ECO:0000313" key="7">
    <source>
        <dbReference type="EMBL" id="KAI0504052.1"/>
    </source>
</evidence>
<dbReference type="OrthoDB" id="785668at2759"/>
<evidence type="ECO:0000313" key="8">
    <source>
        <dbReference type="Proteomes" id="UP000829196"/>
    </source>
</evidence>
<evidence type="ECO:0000256" key="2">
    <source>
        <dbReference type="ARBA" id="ARBA00022750"/>
    </source>
</evidence>
<accession>A0A8T3B4P5</accession>
<dbReference type="InterPro" id="IPR043502">
    <property type="entry name" value="DNA/RNA_pol_sf"/>
</dbReference>
<dbReference type="EMBL" id="JAGYWB010000011">
    <property type="protein sequence ID" value="KAI0504052.1"/>
    <property type="molecule type" value="Genomic_DNA"/>
</dbReference>
<dbReference type="Gene3D" id="3.10.20.370">
    <property type="match status" value="1"/>
</dbReference>
<keyword evidence="4" id="KW-0862">Zinc</keyword>
<keyword evidence="4" id="KW-0863">Zinc-finger</keyword>
<dbReference type="SUPFAM" id="SSF56672">
    <property type="entry name" value="DNA/RNA polymerases"/>
    <property type="match status" value="1"/>
</dbReference>
<evidence type="ECO:0000256" key="4">
    <source>
        <dbReference type="PROSITE-ProRule" id="PRU00047"/>
    </source>
</evidence>
<dbReference type="InterPro" id="IPR036875">
    <property type="entry name" value="Znf_CCHC_sf"/>
</dbReference>
<dbReference type="InterPro" id="IPR000477">
    <property type="entry name" value="RT_dom"/>
</dbReference>
<dbReference type="GO" id="GO:0006508">
    <property type="term" value="P:proteolysis"/>
    <property type="evidence" value="ECO:0007669"/>
    <property type="project" value="UniProtKB-KW"/>
</dbReference>
<evidence type="ECO:0000256" key="1">
    <source>
        <dbReference type="ARBA" id="ARBA00022670"/>
    </source>
</evidence>
<dbReference type="GO" id="GO:0003677">
    <property type="term" value="F:DNA binding"/>
    <property type="evidence" value="ECO:0007669"/>
    <property type="project" value="UniProtKB-KW"/>
</dbReference>
<dbReference type="Pfam" id="PF17919">
    <property type="entry name" value="RT_RNaseH_2"/>
    <property type="match status" value="1"/>
</dbReference>
<keyword evidence="4" id="KW-0479">Metal-binding</keyword>
<dbReference type="SMR" id="A0A8T3B4P5"/>
<name>A0A8T3B4P5_DENNO</name>
<feature type="region of interest" description="Disordered" evidence="5">
    <location>
        <begin position="63"/>
        <end position="116"/>
    </location>
</feature>
<evidence type="ECO:0000256" key="3">
    <source>
        <dbReference type="ARBA" id="ARBA00023125"/>
    </source>
</evidence>
<dbReference type="Pfam" id="PF00078">
    <property type="entry name" value="RVT_1"/>
    <property type="match status" value="1"/>
</dbReference>
<keyword evidence="1" id="KW-0645">Protease</keyword>
<keyword evidence="8" id="KW-1185">Reference proteome</keyword>
<dbReference type="InterPro" id="IPR041577">
    <property type="entry name" value="RT_RNaseH_2"/>
</dbReference>
<feature type="compositionally biased region" description="Polar residues" evidence="5">
    <location>
        <begin position="70"/>
        <end position="97"/>
    </location>
</feature>
<dbReference type="Gene3D" id="3.10.10.10">
    <property type="entry name" value="HIV Type 1 Reverse Transcriptase, subunit A, domain 1"/>
    <property type="match status" value="1"/>
</dbReference>
<dbReference type="PROSITE" id="PS50158">
    <property type="entry name" value="ZF_CCHC"/>
    <property type="match status" value="1"/>
</dbReference>
<dbReference type="Gene3D" id="3.30.70.270">
    <property type="match status" value="1"/>
</dbReference>
<proteinExistence type="predicted"/>
<keyword evidence="2" id="KW-0064">Aspartyl protease</keyword>
<dbReference type="SMART" id="SM00343">
    <property type="entry name" value="ZnF_C2HC"/>
    <property type="match status" value="1"/>
</dbReference>
<feature type="domain" description="CCHC-type" evidence="6">
    <location>
        <begin position="122"/>
        <end position="138"/>
    </location>
</feature>
<dbReference type="PANTHER" id="PTHR35046:SF18">
    <property type="entry name" value="RNA-DIRECTED DNA POLYMERASE"/>
    <property type="match status" value="1"/>
</dbReference>